<dbReference type="Pfam" id="PF17123">
    <property type="entry name" value="zf-RING_11"/>
    <property type="match status" value="2"/>
</dbReference>
<keyword evidence="5" id="KW-1185">Reference proteome</keyword>
<name>A0A9R1XVA4_LACSA</name>
<gene>
    <name evidence="4" type="ORF">LSAT_V11C200089230</name>
</gene>
<accession>A0A9R1XVA4</accession>
<evidence type="ECO:0000259" key="3">
    <source>
        <dbReference type="SMART" id="SM00184"/>
    </source>
</evidence>
<protein>
    <recommendedName>
        <fullName evidence="3">RING-type domain-containing protein</fullName>
    </recommendedName>
</protein>
<keyword evidence="2" id="KW-0812">Transmembrane</keyword>
<comment type="caution">
    <text evidence="4">The sequence shown here is derived from an EMBL/GenBank/DDBJ whole genome shotgun (WGS) entry which is preliminary data.</text>
</comment>
<feature type="domain" description="RING-type" evidence="3">
    <location>
        <begin position="113"/>
        <end position="160"/>
    </location>
</feature>
<dbReference type="Gene3D" id="3.30.40.10">
    <property type="entry name" value="Zinc/RING finger domain, C3HC4 (zinc finger)"/>
    <property type="match status" value="2"/>
</dbReference>
<dbReference type="SMART" id="SM00184">
    <property type="entry name" value="RING"/>
    <property type="match status" value="2"/>
</dbReference>
<feature type="compositionally biased region" description="Basic and acidic residues" evidence="1">
    <location>
        <begin position="351"/>
        <end position="367"/>
    </location>
</feature>
<dbReference type="EMBL" id="NBSK02000002">
    <property type="protein sequence ID" value="KAJ0220532.1"/>
    <property type="molecule type" value="Genomic_DNA"/>
</dbReference>
<evidence type="ECO:0000313" key="5">
    <source>
        <dbReference type="Proteomes" id="UP000235145"/>
    </source>
</evidence>
<dbReference type="InterPro" id="IPR045899">
    <property type="entry name" value="ATL71-like"/>
</dbReference>
<dbReference type="Proteomes" id="UP000235145">
    <property type="component" value="Unassembled WGS sequence"/>
</dbReference>
<organism evidence="4 5">
    <name type="scientific">Lactuca sativa</name>
    <name type="common">Garden lettuce</name>
    <dbReference type="NCBI Taxonomy" id="4236"/>
    <lineage>
        <taxon>Eukaryota</taxon>
        <taxon>Viridiplantae</taxon>
        <taxon>Streptophyta</taxon>
        <taxon>Embryophyta</taxon>
        <taxon>Tracheophyta</taxon>
        <taxon>Spermatophyta</taxon>
        <taxon>Magnoliopsida</taxon>
        <taxon>eudicotyledons</taxon>
        <taxon>Gunneridae</taxon>
        <taxon>Pentapetalae</taxon>
        <taxon>asterids</taxon>
        <taxon>campanulids</taxon>
        <taxon>Asterales</taxon>
        <taxon>Asteraceae</taxon>
        <taxon>Cichorioideae</taxon>
        <taxon>Cichorieae</taxon>
        <taxon>Lactucinae</taxon>
        <taxon>Lactuca</taxon>
    </lineage>
</organism>
<dbReference type="InterPro" id="IPR013083">
    <property type="entry name" value="Znf_RING/FYVE/PHD"/>
</dbReference>
<reference evidence="4 5" key="1">
    <citation type="journal article" date="2017" name="Nat. Commun.">
        <title>Genome assembly with in vitro proximity ligation data and whole-genome triplication in lettuce.</title>
        <authorList>
            <person name="Reyes-Chin-Wo S."/>
            <person name="Wang Z."/>
            <person name="Yang X."/>
            <person name="Kozik A."/>
            <person name="Arikit S."/>
            <person name="Song C."/>
            <person name="Xia L."/>
            <person name="Froenicke L."/>
            <person name="Lavelle D.O."/>
            <person name="Truco M.J."/>
            <person name="Xia R."/>
            <person name="Zhu S."/>
            <person name="Xu C."/>
            <person name="Xu H."/>
            <person name="Xu X."/>
            <person name="Cox K."/>
            <person name="Korf I."/>
            <person name="Meyers B.C."/>
            <person name="Michelmore R.W."/>
        </authorList>
    </citation>
    <scope>NUCLEOTIDE SEQUENCE [LARGE SCALE GENOMIC DNA]</scope>
    <source>
        <strain evidence="5">cv. Salinas</strain>
        <tissue evidence="4">Seedlings</tissue>
    </source>
</reference>
<feature type="domain" description="RING-type" evidence="3">
    <location>
        <begin position="311"/>
        <end position="386"/>
    </location>
</feature>
<dbReference type="SUPFAM" id="SSF57850">
    <property type="entry name" value="RING/U-box"/>
    <property type="match status" value="2"/>
</dbReference>
<evidence type="ECO:0000313" key="4">
    <source>
        <dbReference type="EMBL" id="KAJ0220532.1"/>
    </source>
</evidence>
<evidence type="ECO:0000256" key="2">
    <source>
        <dbReference type="SAM" id="Phobius"/>
    </source>
</evidence>
<feature type="transmembrane region" description="Helical" evidence="2">
    <location>
        <begin position="26"/>
        <end position="46"/>
    </location>
</feature>
<feature type="transmembrane region" description="Helical" evidence="2">
    <location>
        <begin position="212"/>
        <end position="236"/>
    </location>
</feature>
<dbReference type="AlphaFoldDB" id="A0A9R1XVA4"/>
<sequence>MDTGEPSYSGGEDCSDDIRGNIAYSLGFYLVFLLFVFTLCYTSYICNRRMHFQLSPPTTTSDGSDDYHITTLPKGLCDDVISTFPTLLYSEAMMTHNADSETDTHNTNYCSGCAICLMDYKPSDVLRLLPECCHLFHLRCIDTWLKEDRLAHRIRHTPMTAWHVPHESRLRPRMSAHSTSEHLNNRSPQLLLMDAGEPSYTTSDTPNTEGGFTYGLGFVFVVLFLLIILSYASYIYNRSRRSQSQLPPMITSFDTTTDSDYDEYHFIRLSQGLDEYVLATFPTFLYSEVVMLLNGETNTSNHADDCGSAGCSVCLEDYKPVDVIRLLPECGHMFHKKKIDAYGNIIRIRNASEKEKKEEEEPGERRRGSATSDQRRRRTVTSEPTKGRAMMADDA</sequence>
<keyword evidence="2" id="KW-1133">Transmembrane helix</keyword>
<feature type="region of interest" description="Disordered" evidence="1">
    <location>
        <begin position="351"/>
        <end position="395"/>
    </location>
</feature>
<dbReference type="InterPro" id="IPR001841">
    <property type="entry name" value="Znf_RING"/>
</dbReference>
<dbReference type="PANTHER" id="PTHR46719:SF24">
    <property type="entry name" value="ZINC FINGER, RING_FYVE_PHD-TYPE-RELATED"/>
    <property type="match status" value="1"/>
</dbReference>
<evidence type="ECO:0000256" key="1">
    <source>
        <dbReference type="SAM" id="MobiDB-lite"/>
    </source>
</evidence>
<dbReference type="PANTHER" id="PTHR46719">
    <property type="entry name" value="TRANSCRIPTION FACTOR C2H2 FAMILY-RELATED"/>
    <property type="match status" value="1"/>
</dbReference>
<keyword evidence="2" id="KW-0472">Membrane</keyword>
<proteinExistence type="predicted"/>